<protein>
    <submittedName>
        <fullName evidence="2">Uncharacterized protein</fullName>
    </submittedName>
</protein>
<organism evidence="2 3">
    <name type="scientific">Candidatus Woykebacteria bacterium RIFCSPHIGHO2_12_FULL_45_10</name>
    <dbReference type="NCBI Taxonomy" id="1802603"/>
    <lineage>
        <taxon>Bacteria</taxon>
        <taxon>Candidatus Woykeibacteriota</taxon>
    </lineage>
</organism>
<gene>
    <name evidence="2" type="ORF">A3F35_03500</name>
</gene>
<dbReference type="SUPFAM" id="SSF69786">
    <property type="entry name" value="YggU-like"/>
    <property type="match status" value="1"/>
</dbReference>
<dbReference type="AlphaFoldDB" id="A0A1G1WRT9"/>
<keyword evidence="1" id="KW-0472">Membrane</keyword>
<dbReference type="STRING" id="1802603.A3F35_03500"/>
<dbReference type="Gene3D" id="3.30.1200.10">
    <property type="entry name" value="YggU-like"/>
    <property type="match status" value="1"/>
</dbReference>
<proteinExistence type="predicted"/>
<evidence type="ECO:0000313" key="2">
    <source>
        <dbReference type="EMBL" id="OGY30475.1"/>
    </source>
</evidence>
<keyword evidence="1" id="KW-1133">Transmembrane helix</keyword>
<keyword evidence="1" id="KW-0812">Transmembrane</keyword>
<dbReference type="Proteomes" id="UP000178068">
    <property type="component" value="Unassembled WGS sequence"/>
</dbReference>
<evidence type="ECO:0000256" key="1">
    <source>
        <dbReference type="SAM" id="Phobius"/>
    </source>
</evidence>
<accession>A0A1G1WRT9</accession>
<feature type="transmembrane region" description="Helical" evidence="1">
    <location>
        <begin position="12"/>
        <end position="36"/>
    </location>
</feature>
<name>A0A1G1WRT9_9BACT</name>
<sequence length="104" mass="11399">MENLLKGRVRPSLVGLLQSVAVASYCALVGAFMFYISRTAVQPGYLGIFLMLVLLVFSAAVTGTLVFRANSAVIRLLSEYFRKPKANVKIVSSPYSKEKIVEIP</sequence>
<dbReference type="InterPro" id="IPR036591">
    <property type="entry name" value="YggU-like_sf"/>
</dbReference>
<feature type="transmembrane region" description="Helical" evidence="1">
    <location>
        <begin position="48"/>
        <end position="67"/>
    </location>
</feature>
<comment type="caution">
    <text evidence="2">The sequence shown here is derived from an EMBL/GenBank/DDBJ whole genome shotgun (WGS) entry which is preliminary data.</text>
</comment>
<dbReference type="EMBL" id="MHCZ01000002">
    <property type="protein sequence ID" value="OGY30475.1"/>
    <property type="molecule type" value="Genomic_DNA"/>
</dbReference>
<reference evidence="2 3" key="1">
    <citation type="journal article" date="2016" name="Nat. Commun.">
        <title>Thousands of microbial genomes shed light on interconnected biogeochemical processes in an aquifer system.</title>
        <authorList>
            <person name="Anantharaman K."/>
            <person name="Brown C.T."/>
            <person name="Hug L.A."/>
            <person name="Sharon I."/>
            <person name="Castelle C.J."/>
            <person name="Probst A.J."/>
            <person name="Thomas B.C."/>
            <person name="Singh A."/>
            <person name="Wilkins M.J."/>
            <person name="Karaoz U."/>
            <person name="Brodie E.L."/>
            <person name="Williams K.H."/>
            <person name="Hubbard S.S."/>
            <person name="Banfield J.F."/>
        </authorList>
    </citation>
    <scope>NUCLEOTIDE SEQUENCE [LARGE SCALE GENOMIC DNA]</scope>
</reference>
<evidence type="ECO:0000313" key="3">
    <source>
        <dbReference type="Proteomes" id="UP000178068"/>
    </source>
</evidence>